<sequence length="83" mass="10097">KRNTDETDIMYMIKWLYDRKMKICLTDYAGKTREELLRFVATFHAAFCHDVEFCTYLKEAMYERDWNQMLKTSPLEMETNLLP</sequence>
<proteinExistence type="predicted"/>
<gene>
    <name evidence="1" type="ORF">CYLTODRAFT_329344</name>
</gene>
<organism evidence="1 2">
    <name type="scientific">Cylindrobasidium torrendii FP15055 ss-10</name>
    <dbReference type="NCBI Taxonomy" id="1314674"/>
    <lineage>
        <taxon>Eukaryota</taxon>
        <taxon>Fungi</taxon>
        <taxon>Dikarya</taxon>
        <taxon>Basidiomycota</taxon>
        <taxon>Agaricomycotina</taxon>
        <taxon>Agaricomycetes</taxon>
        <taxon>Agaricomycetidae</taxon>
        <taxon>Agaricales</taxon>
        <taxon>Marasmiineae</taxon>
        <taxon>Physalacriaceae</taxon>
        <taxon>Cylindrobasidium</taxon>
    </lineage>
</organism>
<evidence type="ECO:0000313" key="1">
    <source>
        <dbReference type="EMBL" id="KIY65959.1"/>
    </source>
</evidence>
<keyword evidence="2" id="KW-1185">Reference proteome</keyword>
<dbReference type="EMBL" id="KN880571">
    <property type="protein sequence ID" value="KIY65959.1"/>
    <property type="molecule type" value="Genomic_DNA"/>
</dbReference>
<evidence type="ECO:0000313" key="2">
    <source>
        <dbReference type="Proteomes" id="UP000054007"/>
    </source>
</evidence>
<name>A0A0D7B6Z1_9AGAR</name>
<accession>A0A0D7B6Z1</accession>
<protein>
    <submittedName>
        <fullName evidence="1">Uncharacterized protein</fullName>
    </submittedName>
</protein>
<dbReference type="Proteomes" id="UP000054007">
    <property type="component" value="Unassembled WGS sequence"/>
</dbReference>
<dbReference type="STRING" id="1314674.A0A0D7B6Z1"/>
<feature type="non-terminal residue" evidence="1">
    <location>
        <position position="83"/>
    </location>
</feature>
<dbReference type="OrthoDB" id="10066232at2759"/>
<dbReference type="AlphaFoldDB" id="A0A0D7B6Z1"/>
<reference evidence="1 2" key="1">
    <citation type="journal article" date="2015" name="Fungal Genet. Biol.">
        <title>Evolution of novel wood decay mechanisms in Agaricales revealed by the genome sequences of Fistulina hepatica and Cylindrobasidium torrendii.</title>
        <authorList>
            <person name="Floudas D."/>
            <person name="Held B.W."/>
            <person name="Riley R."/>
            <person name="Nagy L.G."/>
            <person name="Koehler G."/>
            <person name="Ransdell A.S."/>
            <person name="Younus H."/>
            <person name="Chow J."/>
            <person name="Chiniquy J."/>
            <person name="Lipzen A."/>
            <person name="Tritt A."/>
            <person name="Sun H."/>
            <person name="Haridas S."/>
            <person name="LaButti K."/>
            <person name="Ohm R.A."/>
            <person name="Kues U."/>
            <person name="Blanchette R.A."/>
            <person name="Grigoriev I.V."/>
            <person name="Minto R.E."/>
            <person name="Hibbett D.S."/>
        </authorList>
    </citation>
    <scope>NUCLEOTIDE SEQUENCE [LARGE SCALE GENOMIC DNA]</scope>
    <source>
        <strain evidence="1 2">FP15055 ss-10</strain>
    </source>
</reference>
<feature type="non-terminal residue" evidence="1">
    <location>
        <position position="1"/>
    </location>
</feature>